<evidence type="ECO:0000313" key="7">
    <source>
        <dbReference type="Proteomes" id="UP001162131"/>
    </source>
</evidence>
<dbReference type="Pfam" id="PF03062">
    <property type="entry name" value="MBOAT"/>
    <property type="match status" value="1"/>
</dbReference>
<feature type="transmembrane region" description="Helical" evidence="5">
    <location>
        <begin position="466"/>
        <end position="490"/>
    </location>
</feature>
<accession>A0AAU9J4K2</accession>
<keyword evidence="3 5" id="KW-1133">Transmembrane helix</keyword>
<comment type="caution">
    <text evidence="6">The sequence shown here is derived from an EMBL/GenBank/DDBJ whole genome shotgun (WGS) entry which is preliminary data.</text>
</comment>
<evidence type="ECO:0000256" key="2">
    <source>
        <dbReference type="ARBA" id="ARBA00022692"/>
    </source>
</evidence>
<keyword evidence="2 5" id="KW-0812">Transmembrane</keyword>
<dbReference type="PANTHER" id="PTHR13285:SF18">
    <property type="entry name" value="PROTEIN-CYSTEINE N-PALMITOYLTRANSFERASE RASP"/>
    <property type="match status" value="1"/>
</dbReference>
<feature type="transmembrane region" description="Helical" evidence="5">
    <location>
        <begin position="152"/>
        <end position="171"/>
    </location>
</feature>
<dbReference type="GO" id="GO:0016020">
    <property type="term" value="C:membrane"/>
    <property type="evidence" value="ECO:0007669"/>
    <property type="project" value="UniProtKB-SubCell"/>
</dbReference>
<dbReference type="AlphaFoldDB" id="A0AAU9J4K2"/>
<dbReference type="InterPro" id="IPR004299">
    <property type="entry name" value="MBOAT_fam"/>
</dbReference>
<feature type="transmembrane region" description="Helical" evidence="5">
    <location>
        <begin position="110"/>
        <end position="140"/>
    </location>
</feature>
<sequence length="541" mass="64364">MFISPTAPDTPKNRFWRKCELYFSLSLGLYAAYAMMIESYYLSHKLADSNKIVGLKQSTFPWTSYIDLYDGQLSSFRESLPLLSLFAFVFIVFRKILLRFKPELETQLTYYIIFGLGYAGYIHGPGVIYLVLMVAVNYFLVENFAGKKFFAISIWVLNLGFLIITELYTGYKFAWWSSSLAFLDRVPHDLPWWRVTNLCMLKVISYAMDYHWSILNLPTPTKEKHKLICSECTESIDCLDYRTKSHASHYSFKAFISYFFYPPLYLAGPTISYNAWISHVQVPQQTFDAKRLGMYILRFFMIYFILEWSIHNLYFPGIASNPRNKRLWEQFNVWELIATSYVILNWIWLKFTVIWRYFRIWALLDGIECVENMVRCMSNSYCFEQFWRMWHRSFNQWLVRYLFVPLGGRKYKIYNIWVVFGFVALWHDLTLKLLAWGWGMCIFIMPEVLAKAYFQQPKFAEFRKTLTYNWLCAFGGGFYIVLLMMANLIGFSFGIEGFYIAMREFSTPEGSWMLFKFTIYLGFCVHFMFAQRKAEEKFKGF</sequence>
<proteinExistence type="predicted"/>
<keyword evidence="7" id="KW-1185">Reference proteome</keyword>
<dbReference type="PANTHER" id="PTHR13285">
    <property type="entry name" value="ACYLTRANSFERASE"/>
    <property type="match status" value="1"/>
</dbReference>
<evidence type="ECO:0000256" key="1">
    <source>
        <dbReference type="ARBA" id="ARBA00004141"/>
    </source>
</evidence>
<comment type="subcellular location">
    <subcellularLocation>
        <location evidence="1">Membrane</location>
        <topology evidence="1">Multi-pass membrane protein</topology>
    </subcellularLocation>
</comment>
<evidence type="ECO:0000256" key="4">
    <source>
        <dbReference type="ARBA" id="ARBA00023136"/>
    </source>
</evidence>
<feature type="transmembrane region" description="Helical" evidence="5">
    <location>
        <begin position="292"/>
        <end position="311"/>
    </location>
</feature>
<feature type="transmembrane region" description="Helical" evidence="5">
    <location>
        <begin position="21"/>
        <end position="42"/>
    </location>
</feature>
<dbReference type="Proteomes" id="UP001162131">
    <property type="component" value="Unassembled WGS sequence"/>
</dbReference>
<dbReference type="GO" id="GO:0016746">
    <property type="term" value="F:acyltransferase activity"/>
    <property type="evidence" value="ECO:0007669"/>
    <property type="project" value="TreeGrafter"/>
</dbReference>
<name>A0AAU9J4K2_9CILI</name>
<feature type="transmembrane region" description="Helical" evidence="5">
    <location>
        <begin position="510"/>
        <end position="529"/>
    </location>
</feature>
<dbReference type="GO" id="GO:0005783">
    <property type="term" value="C:endoplasmic reticulum"/>
    <property type="evidence" value="ECO:0007669"/>
    <property type="project" value="TreeGrafter"/>
</dbReference>
<keyword evidence="4 5" id="KW-0472">Membrane</keyword>
<evidence type="ECO:0000313" key="6">
    <source>
        <dbReference type="EMBL" id="CAG9315594.1"/>
    </source>
</evidence>
<evidence type="ECO:0000256" key="5">
    <source>
        <dbReference type="SAM" id="Phobius"/>
    </source>
</evidence>
<gene>
    <name evidence="6" type="ORF">BSTOLATCC_MIC14348</name>
</gene>
<feature type="transmembrane region" description="Helical" evidence="5">
    <location>
        <begin position="411"/>
        <end position="427"/>
    </location>
</feature>
<protein>
    <submittedName>
        <fullName evidence="6">Uncharacterized protein</fullName>
    </submittedName>
</protein>
<dbReference type="InterPro" id="IPR051085">
    <property type="entry name" value="MB_O-acyltransferase"/>
</dbReference>
<evidence type="ECO:0000256" key="3">
    <source>
        <dbReference type="ARBA" id="ARBA00022989"/>
    </source>
</evidence>
<dbReference type="EMBL" id="CAJZBQ010000014">
    <property type="protein sequence ID" value="CAG9315594.1"/>
    <property type="molecule type" value="Genomic_DNA"/>
</dbReference>
<reference evidence="6" key="1">
    <citation type="submission" date="2021-09" db="EMBL/GenBank/DDBJ databases">
        <authorList>
            <consortium name="AG Swart"/>
            <person name="Singh M."/>
            <person name="Singh A."/>
            <person name="Seah K."/>
            <person name="Emmerich C."/>
        </authorList>
    </citation>
    <scope>NUCLEOTIDE SEQUENCE</scope>
    <source>
        <strain evidence="6">ATCC30299</strain>
    </source>
</reference>
<feature type="transmembrane region" description="Helical" evidence="5">
    <location>
        <begin position="331"/>
        <end position="349"/>
    </location>
</feature>
<organism evidence="6 7">
    <name type="scientific">Blepharisma stoltei</name>
    <dbReference type="NCBI Taxonomy" id="1481888"/>
    <lineage>
        <taxon>Eukaryota</taxon>
        <taxon>Sar</taxon>
        <taxon>Alveolata</taxon>
        <taxon>Ciliophora</taxon>
        <taxon>Postciliodesmatophora</taxon>
        <taxon>Heterotrichea</taxon>
        <taxon>Heterotrichida</taxon>
        <taxon>Blepharismidae</taxon>
        <taxon>Blepharisma</taxon>
    </lineage>
</organism>
<feature type="transmembrane region" description="Helical" evidence="5">
    <location>
        <begin position="433"/>
        <end position="454"/>
    </location>
</feature>